<protein>
    <recommendedName>
        <fullName evidence="5">Cof subfamily protein (Haloacid dehalogenase superfamily)/HAD superfamily hydrolase (TIGR01484 family)</fullName>
    </recommendedName>
</protein>
<dbReference type="InterPro" id="IPR023214">
    <property type="entry name" value="HAD_sf"/>
</dbReference>
<dbReference type="GO" id="GO:0000287">
    <property type="term" value="F:magnesium ion binding"/>
    <property type="evidence" value="ECO:0007669"/>
    <property type="project" value="TreeGrafter"/>
</dbReference>
<dbReference type="PROSITE" id="PS01228">
    <property type="entry name" value="COF_1"/>
    <property type="match status" value="1"/>
</dbReference>
<name>A0A3M0A388_9BACT</name>
<dbReference type="InterPro" id="IPR006379">
    <property type="entry name" value="HAD-SF_hydro_IIB"/>
</dbReference>
<dbReference type="RefSeq" id="WP_121940645.1">
    <property type="nucleotide sequence ID" value="NZ_CP137846.1"/>
</dbReference>
<dbReference type="InterPro" id="IPR000150">
    <property type="entry name" value="Cof"/>
</dbReference>
<keyword evidence="4" id="KW-1185">Reference proteome</keyword>
<dbReference type="GO" id="GO:0016791">
    <property type="term" value="F:phosphatase activity"/>
    <property type="evidence" value="ECO:0007669"/>
    <property type="project" value="TreeGrafter"/>
</dbReference>
<sequence length="300" mass="35099">MLATTNNKKPIIFSDIDGTLYTRTFHVMDETLKDIEFAIKNGADFNLCTGNPFEERMQKLIQKVPSRYFIGSSGAQVIDLKTKETIYKKAIDFKIFQEIYELSKKHNYLLIFWDEKDYYFSTKETIWLTEIFDYHFTGEKTKKIRPKLYSGEKINPLKIEVYAGERKTYHADLEKFREELSNIKGIEITHTFVNLEILEENVSKGDAIVWMSKNIYNKEEIQLNEYMTIGDSNNDLSMIELTDFSYAMSGSSEAIIKTAKYHTSAPDQNGVGEAILDYLYRFKNVVKKYMFAEFEDKQNK</sequence>
<evidence type="ECO:0000313" key="4">
    <source>
        <dbReference type="Proteomes" id="UP000267246"/>
    </source>
</evidence>
<dbReference type="NCBIfam" id="TIGR01484">
    <property type="entry name" value="HAD-SF-IIB"/>
    <property type="match status" value="1"/>
</dbReference>
<gene>
    <name evidence="3" type="ORF">JN00_0157</name>
</gene>
<dbReference type="Proteomes" id="UP000267246">
    <property type="component" value="Unassembled WGS sequence"/>
</dbReference>
<organism evidence="3 4">
    <name type="scientific">Metamycoplasma subdolum</name>
    <dbReference type="NCBI Taxonomy" id="92407"/>
    <lineage>
        <taxon>Bacteria</taxon>
        <taxon>Bacillati</taxon>
        <taxon>Mycoplasmatota</taxon>
        <taxon>Mycoplasmoidales</taxon>
        <taxon>Metamycoplasmataceae</taxon>
        <taxon>Metamycoplasma</taxon>
    </lineage>
</organism>
<dbReference type="GO" id="GO:0005829">
    <property type="term" value="C:cytosol"/>
    <property type="evidence" value="ECO:0007669"/>
    <property type="project" value="TreeGrafter"/>
</dbReference>
<dbReference type="Gene3D" id="3.30.1240.10">
    <property type="match status" value="1"/>
</dbReference>
<dbReference type="SUPFAM" id="SSF56784">
    <property type="entry name" value="HAD-like"/>
    <property type="match status" value="1"/>
</dbReference>
<evidence type="ECO:0008006" key="5">
    <source>
        <dbReference type="Google" id="ProtNLM"/>
    </source>
</evidence>
<comment type="similarity">
    <text evidence="2">Belongs to the HAD-like hydrolase superfamily. Cof family.</text>
</comment>
<dbReference type="Gene3D" id="3.40.50.1000">
    <property type="entry name" value="HAD superfamily/HAD-like"/>
    <property type="match status" value="1"/>
</dbReference>
<evidence type="ECO:0000256" key="1">
    <source>
        <dbReference type="ARBA" id="ARBA00001946"/>
    </source>
</evidence>
<comment type="caution">
    <text evidence="3">The sequence shown here is derived from an EMBL/GenBank/DDBJ whole genome shotgun (WGS) entry which is preliminary data.</text>
</comment>
<reference evidence="3 4" key="1">
    <citation type="submission" date="2018-10" db="EMBL/GenBank/DDBJ databases">
        <title>Genomic Encyclopedia of Archaeal and Bacterial Type Strains, Phase II (KMG-II): from individual species to whole genera.</title>
        <authorList>
            <person name="Goeker M."/>
        </authorList>
    </citation>
    <scope>NUCLEOTIDE SEQUENCE [LARGE SCALE GENOMIC DNA]</scope>
    <source>
        <strain evidence="3 4">ATCC 29870</strain>
    </source>
</reference>
<dbReference type="PANTHER" id="PTHR10000">
    <property type="entry name" value="PHOSPHOSERINE PHOSPHATASE"/>
    <property type="match status" value="1"/>
</dbReference>
<dbReference type="NCBIfam" id="TIGR00099">
    <property type="entry name" value="Cof-subfamily"/>
    <property type="match status" value="1"/>
</dbReference>
<proteinExistence type="inferred from homology"/>
<evidence type="ECO:0000313" key="3">
    <source>
        <dbReference type="EMBL" id="RMA79106.1"/>
    </source>
</evidence>
<dbReference type="EMBL" id="REFI01000005">
    <property type="protein sequence ID" value="RMA79106.1"/>
    <property type="molecule type" value="Genomic_DNA"/>
</dbReference>
<dbReference type="Pfam" id="PF08282">
    <property type="entry name" value="Hydrolase_3"/>
    <property type="match status" value="1"/>
</dbReference>
<evidence type="ECO:0000256" key="2">
    <source>
        <dbReference type="ARBA" id="ARBA00034778"/>
    </source>
</evidence>
<dbReference type="InterPro" id="IPR036412">
    <property type="entry name" value="HAD-like_sf"/>
</dbReference>
<dbReference type="AlphaFoldDB" id="A0A3M0A388"/>
<accession>A0A3M0A388</accession>
<dbReference type="OrthoDB" id="9810101at2"/>
<dbReference type="PANTHER" id="PTHR10000:SF8">
    <property type="entry name" value="HAD SUPERFAMILY HYDROLASE-LIKE, TYPE 3"/>
    <property type="match status" value="1"/>
</dbReference>
<comment type="cofactor">
    <cofactor evidence="1">
        <name>Mg(2+)</name>
        <dbReference type="ChEBI" id="CHEBI:18420"/>
    </cofactor>
</comment>